<protein>
    <submittedName>
        <fullName evidence="2">Uncharacterized protein</fullName>
    </submittedName>
</protein>
<name>A0A3P7JLE0_STRVU</name>
<feature type="compositionally biased region" description="Basic and acidic residues" evidence="1">
    <location>
        <begin position="1"/>
        <end position="12"/>
    </location>
</feature>
<keyword evidence="3" id="KW-1185">Reference proteome</keyword>
<gene>
    <name evidence="2" type="ORF">SVUK_LOCUS19224</name>
</gene>
<dbReference type="Proteomes" id="UP000270094">
    <property type="component" value="Unassembled WGS sequence"/>
</dbReference>
<organism evidence="2 3">
    <name type="scientific">Strongylus vulgaris</name>
    <name type="common">Blood worm</name>
    <dbReference type="NCBI Taxonomy" id="40348"/>
    <lineage>
        <taxon>Eukaryota</taxon>
        <taxon>Metazoa</taxon>
        <taxon>Ecdysozoa</taxon>
        <taxon>Nematoda</taxon>
        <taxon>Chromadorea</taxon>
        <taxon>Rhabditida</taxon>
        <taxon>Rhabditina</taxon>
        <taxon>Rhabditomorpha</taxon>
        <taxon>Strongyloidea</taxon>
        <taxon>Strongylidae</taxon>
        <taxon>Strongylus</taxon>
    </lineage>
</organism>
<dbReference type="EMBL" id="UYYB01128536">
    <property type="protein sequence ID" value="VDM84226.1"/>
    <property type="molecule type" value="Genomic_DNA"/>
</dbReference>
<feature type="compositionally biased region" description="Acidic residues" evidence="1">
    <location>
        <begin position="66"/>
        <end position="76"/>
    </location>
</feature>
<dbReference type="OrthoDB" id="10068428at2759"/>
<feature type="compositionally biased region" description="Basic and acidic residues" evidence="1">
    <location>
        <begin position="47"/>
        <end position="65"/>
    </location>
</feature>
<sequence length="176" mass="20699">MRTDGEDNDKWSTSDNQSAGGRIMSPGRGRGNKRKRAPYNRHSIMVVDRKYIRQKTGKEDRKDDDSYGEEEEEEEPLVARDTFISMKNKTLRLMEQEHSLDNFDLLGLPPLGDLSQLNEDAIEMLDKRLNDLREIYHNSRAEAELLMMERKRRKKAEKRKERERAQREASAMEKSQ</sequence>
<dbReference type="AlphaFoldDB" id="A0A3P7JLE0"/>
<evidence type="ECO:0000313" key="3">
    <source>
        <dbReference type="Proteomes" id="UP000270094"/>
    </source>
</evidence>
<evidence type="ECO:0000313" key="2">
    <source>
        <dbReference type="EMBL" id="VDM84226.1"/>
    </source>
</evidence>
<proteinExistence type="predicted"/>
<feature type="compositionally biased region" description="Basic residues" evidence="1">
    <location>
        <begin position="30"/>
        <end position="39"/>
    </location>
</feature>
<accession>A0A3P7JLE0</accession>
<reference evidence="2 3" key="1">
    <citation type="submission" date="2018-11" db="EMBL/GenBank/DDBJ databases">
        <authorList>
            <consortium name="Pathogen Informatics"/>
        </authorList>
    </citation>
    <scope>NUCLEOTIDE SEQUENCE [LARGE SCALE GENOMIC DNA]</scope>
</reference>
<feature type="region of interest" description="Disordered" evidence="1">
    <location>
        <begin position="1"/>
        <end position="77"/>
    </location>
</feature>
<evidence type="ECO:0000256" key="1">
    <source>
        <dbReference type="SAM" id="MobiDB-lite"/>
    </source>
</evidence>
<feature type="compositionally biased region" description="Basic and acidic residues" evidence="1">
    <location>
        <begin position="158"/>
        <end position="176"/>
    </location>
</feature>
<feature type="region of interest" description="Disordered" evidence="1">
    <location>
        <begin position="151"/>
        <end position="176"/>
    </location>
</feature>